<dbReference type="InterPro" id="IPR036390">
    <property type="entry name" value="WH_DNA-bd_sf"/>
</dbReference>
<name>A0A923NM00_9FIRM</name>
<evidence type="ECO:0000259" key="4">
    <source>
        <dbReference type="PROSITE" id="PS51118"/>
    </source>
</evidence>
<dbReference type="AlphaFoldDB" id="A0A923NM00"/>
<dbReference type="InterPro" id="IPR002577">
    <property type="entry name" value="HTH_HxlR"/>
</dbReference>
<keyword evidence="2" id="KW-0238">DNA-binding</keyword>
<evidence type="ECO:0000256" key="2">
    <source>
        <dbReference type="ARBA" id="ARBA00023125"/>
    </source>
</evidence>
<comment type="caution">
    <text evidence="5">The sequence shown here is derived from an EMBL/GenBank/DDBJ whole genome shotgun (WGS) entry which is preliminary data.</text>
</comment>
<feature type="domain" description="HTH hxlR-type" evidence="4">
    <location>
        <begin position="12"/>
        <end position="111"/>
    </location>
</feature>
<dbReference type="InterPro" id="IPR036388">
    <property type="entry name" value="WH-like_DNA-bd_sf"/>
</dbReference>
<keyword evidence="1" id="KW-0805">Transcription regulation</keyword>
<proteinExistence type="predicted"/>
<organism evidence="5 6">
    <name type="scientific">Zhenpiania hominis</name>
    <dbReference type="NCBI Taxonomy" id="2763644"/>
    <lineage>
        <taxon>Bacteria</taxon>
        <taxon>Bacillati</taxon>
        <taxon>Bacillota</taxon>
        <taxon>Clostridia</taxon>
        <taxon>Peptostreptococcales</taxon>
        <taxon>Anaerovoracaceae</taxon>
        <taxon>Zhenpiania</taxon>
    </lineage>
</organism>
<evidence type="ECO:0000313" key="6">
    <source>
        <dbReference type="Proteomes" id="UP000602647"/>
    </source>
</evidence>
<dbReference type="EMBL" id="JACRYT010000002">
    <property type="protein sequence ID" value="MBC6679040.1"/>
    <property type="molecule type" value="Genomic_DNA"/>
</dbReference>
<keyword evidence="6" id="KW-1185">Reference proteome</keyword>
<protein>
    <submittedName>
        <fullName evidence="5">Helix-turn-helix transcriptional regulator</fullName>
    </submittedName>
</protein>
<dbReference type="PROSITE" id="PS51118">
    <property type="entry name" value="HTH_HXLR"/>
    <property type="match status" value="1"/>
</dbReference>
<evidence type="ECO:0000256" key="3">
    <source>
        <dbReference type="ARBA" id="ARBA00023163"/>
    </source>
</evidence>
<evidence type="ECO:0000313" key="5">
    <source>
        <dbReference type="EMBL" id="MBC6679040.1"/>
    </source>
</evidence>
<evidence type="ECO:0000256" key="1">
    <source>
        <dbReference type="ARBA" id="ARBA00023015"/>
    </source>
</evidence>
<dbReference type="SUPFAM" id="SSF46785">
    <property type="entry name" value="Winged helix' DNA-binding domain"/>
    <property type="match status" value="1"/>
</dbReference>
<reference evidence="5" key="1">
    <citation type="submission" date="2020-08" db="EMBL/GenBank/DDBJ databases">
        <title>Genome public.</title>
        <authorList>
            <person name="Liu C."/>
            <person name="Sun Q."/>
        </authorList>
    </citation>
    <scope>NUCLEOTIDE SEQUENCE</scope>
    <source>
        <strain evidence="5">BX12</strain>
    </source>
</reference>
<dbReference type="Gene3D" id="1.10.10.10">
    <property type="entry name" value="Winged helix-like DNA-binding domain superfamily/Winged helix DNA-binding domain"/>
    <property type="match status" value="1"/>
</dbReference>
<dbReference type="Proteomes" id="UP000602647">
    <property type="component" value="Unassembled WGS sequence"/>
</dbReference>
<gene>
    <name evidence="5" type="ORF">H9L42_04280</name>
</gene>
<dbReference type="GO" id="GO:0003677">
    <property type="term" value="F:DNA binding"/>
    <property type="evidence" value="ECO:0007669"/>
    <property type="project" value="UniProtKB-KW"/>
</dbReference>
<dbReference type="PANTHER" id="PTHR33204">
    <property type="entry name" value="TRANSCRIPTIONAL REGULATOR, MARR FAMILY"/>
    <property type="match status" value="1"/>
</dbReference>
<sequence>MEHTQSTESLLCPLRYALSLIGGKWKLPILCILADGKPKRYGEIKKRIPEITNMMLSQSLKELENCDMVRRKQYSEIPPRVEYTLIGDMSELLQPLILLAEWGTKHMEESGKGCAACASCKEKNVKDR</sequence>
<dbReference type="RefSeq" id="WP_187302133.1">
    <property type="nucleotide sequence ID" value="NZ_JACRYT010000002.1"/>
</dbReference>
<accession>A0A923NM00</accession>
<dbReference type="Pfam" id="PF01638">
    <property type="entry name" value="HxlR"/>
    <property type="match status" value="1"/>
</dbReference>
<keyword evidence="3" id="KW-0804">Transcription</keyword>